<dbReference type="InterPro" id="IPR000608">
    <property type="entry name" value="UBC"/>
</dbReference>
<evidence type="ECO:0000256" key="2">
    <source>
        <dbReference type="SAM" id="MobiDB-lite"/>
    </source>
</evidence>
<feature type="domain" description="UBC core" evidence="3">
    <location>
        <begin position="95"/>
        <end position="277"/>
    </location>
</feature>
<accession>A0A8H6Y9B7</accession>
<dbReference type="Proteomes" id="UP000620124">
    <property type="component" value="Unassembled WGS sequence"/>
</dbReference>
<evidence type="ECO:0000313" key="4">
    <source>
        <dbReference type="EMBL" id="KAF7354231.1"/>
    </source>
</evidence>
<keyword evidence="5" id="KW-1185">Reference proteome</keyword>
<feature type="region of interest" description="Disordered" evidence="2">
    <location>
        <begin position="1"/>
        <end position="26"/>
    </location>
</feature>
<sequence>MHADAPNGTSKKRKFSSLAEEDPERDRTASIIRRSITLLTADPHIPATSLHPLLNALTEAYGSALSDSASTTIHPVPLEDWDWELSTEQIMGLSEEEITIWKDLLPCRHSLRLSGIKLHPHNWRMPVVDLKQWVAHIPGNKGVGASSTDSSVAYRLYRHLGKEAYIPLQVIFSPGSPEGVPKLRFSPPLFHPNVYPSGTWGGCKLPENNLVNFRDGVWLKTKQEDPERFAKVLRSIQVLLHEPDIAHPAQSDAYTMVKNDTQAYEKKIREQAEAWTPDPRTGLAGRPIYSIRSS</sequence>
<name>A0A8H6Y9B7_9AGAR</name>
<protein>
    <submittedName>
        <fullName evidence="4">SUMO-conjugating enzyme ubc9</fullName>
    </submittedName>
</protein>
<keyword evidence="1" id="KW-0833">Ubl conjugation pathway</keyword>
<dbReference type="PROSITE" id="PS50127">
    <property type="entry name" value="UBC_2"/>
    <property type="match status" value="1"/>
</dbReference>
<dbReference type="AlphaFoldDB" id="A0A8H6Y9B7"/>
<organism evidence="4 5">
    <name type="scientific">Mycena venus</name>
    <dbReference type="NCBI Taxonomy" id="2733690"/>
    <lineage>
        <taxon>Eukaryota</taxon>
        <taxon>Fungi</taxon>
        <taxon>Dikarya</taxon>
        <taxon>Basidiomycota</taxon>
        <taxon>Agaricomycotina</taxon>
        <taxon>Agaricomycetes</taxon>
        <taxon>Agaricomycetidae</taxon>
        <taxon>Agaricales</taxon>
        <taxon>Marasmiineae</taxon>
        <taxon>Mycenaceae</taxon>
        <taxon>Mycena</taxon>
    </lineage>
</organism>
<gene>
    <name evidence="4" type="ORF">MVEN_01110900</name>
</gene>
<comment type="caution">
    <text evidence="4">The sequence shown here is derived from an EMBL/GenBank/DDBJ whole genome shotgun (WGS) entry which is preliminary data.</text>
</comment>
<dbReference type="OrthoDB" id="9973183at2759"/>
<dbReference type="Pfam" id="PF00179">
    <property type="entry name" value="UQ_con"/>
    <property type="match status" value="1"/>
</dbReference>
<dbReference type="EMBL" id="JACAZI010000008">
    <property type="protein sequence ID" value="KAF7354231.1"/>
    <property type="molecule type" value="Genomic_DNA"/>
</dbReference>
<dbReference type="InterPro" id="IPR050113">
    <property type="entry name" value="Ub_conjugating_enzyme"/>
</dbReference>
<dbReference type="Gene3D" id="3.10.110.10">
    <property type="entry name" value="Ubiquitin Conjugating Enzyme"/>
    <property type="match status" value="1"/>
</dbReference>
<dbReference type="PANTHER" id="PTHR24067">
    <property type="entry name" value="UBIQUITIN-CONJUGATING ENZYME E2"/>
    <property type="match status" value="1"/>
</dbReference>
<reference evidence="4" key="1">
    <citation type="submission" date="2020-05" db="EMBL/GenBank/DDBJ databases">
        <title>Mycena genomes resolve the evolution of fungal bioluminescence.</title>
        <authorList>
            <person name="Tsai I.J."/>
        </authorList>
    </citation>
    <scope>NUCLEOTIDE SEQUENCE</scope>
    <source>
        <strain evidence="4">CCC161011</strain>
    </source>
</reference>
<dbReference type="SUPFAM" id="SSF54495">
    <property type="entry name" value="UBC-like"/>
    <property type="match status" value="1"/>
</dbReference>
<dbReference type="SMART" id="SM00212">
    <property type="entry name" value="UBCc"/>
    <property type="match status" value="1"/>
</dbReference>
<evidence type="ECO:0000259" key="3">
    <source>
        <dbReference type="PROSITE" id="PS50127"/>
    </source>
</evidence>
<evidence type="ECO:0000256" key="1">
    <source>
        <dbReference type="ARBA" id="ARBA00022786"/>
    </source>
</evidence>
<dbReference type="InterPro" id="IPR016135">
    <property type="entry name" value="UBQ-conjugating_enzyme/RWD"/>
</dbReference>
<proteinExistence type="predicted"/>
<evidence type="ECO:0000313" key="5">
    <source>
        <dbReference type="Proteomes" id="UP000620124"/>
    </source>
</evidence>